<accession>A0ABQ3UZB1</accession>
<keyword evidence="9" id="KW-1185">Reference proteome</keyword>
<evidence type="ECO:0000256" key="3">
    <source>
        <dbReference type="ARBA" id="ARBA00022475"/>
    </source>
</evidence>
<dbReference type="InterPro" id="IPR010290">
    <property type="entry name" value="TM_effector"/>
</dbReference>
<feature type="transmembrane region" description="Helical" evidence="7">
    <location>
        <begin position="177"/>
        <end position="198"/>
    </location>
</feature>
<feature type="transmembrane region" description="Helical" evidence="7">
    <location>
        <begin position="229"/>
        <end position="251"/>
    </location>
</feature>
<evidence type="ECO:0000256" key="7">
    <source>
        <dbReference type="SAM" id="Phobius"/>
    </source>
</evidence>
<keyword evidence="6 7" id="KW-0472">Membrane</keyword>
<dbReference type="Gene3D" id="1.20.1250.20">
    <property type="entry name" value="MFS general substrate transporter like domains"/>
    <property type="match status" value="1"/>
</dbReference>
<protein>
    <submittedName>
        <fullName evidence="8">MFS transporter</fullName>
    </submittedName>
</protein>
<evidence type="ECO:0000256" key="2">
    <source>
        <dbReference type="ARBA" id="ARBA00022448"/>
    </source>
</evidence>
<evidence type="ECO:0000313" key="9">
    <source>
        <dbReference type="Proteomes" id="UP000654345"/>
    </source>
</evidence>
<reference evidence="8 9" key="1">
    <citation type="journal article" date="2021" name="Int. J. Syst. Evol. Microbiol.">
        <title>Reticulibacter mediterranei gen. nov., sp. nov., within the new family Reticulibacteraceae fam. nov., and Ktedonospora formicarum gen. nov., sp. nov., Ktedonobacter robiniae sp. nov., Dictyobacter formicarum sp. nov. and Dictyobacter arantiisoli sp. nov., belonging to the class Ktedonobacteria.</title>
        <authorList>
            <person name="Yabe S."/>
            <person name="Zheng Y."/>
            <person name="Wang C.M."/>
            <person name="Sakai Y."/>
            <person name="Abe K."/>
            <person name="Yokota A."/>
            <person name="Donadio S."/>
            <person name="Cavaletti L."/>
            <person name="Monciardini P."/>
        </authorList>
    </citation>
    <scope>NUCLEOTIDE SEQUENCE [LARGE SCALE GENOMIC DNA]</scope>
    <source>
        <strain evidence="8 9">SOSP1-30</strain>
    </source>
</reference>
<dbReference type="SUPFAM" id="SSF103473">
    <property type="entry name" value="MFS general substrate transporter"/>
    <property type="match status" value="1"/>
</dbReference>
<dbReference type="InterPro" id="IPR036259">
    <property type="entry name" value="MFS_trans_sf"/>
</dbReference>
<gene>
    <name evidence="8" type="ORF">KSB_65260</name>
</gene>
<evidence type="ECO:0000313" key="8">
    <source>
        <dbReference type="EMBL" id="GHO58051.1"/>
    </source>
</evidence>
<comment type="subcellular location">
    <subcellularLocation>
        <location evidence="1">Cell membrane</location>
        <topology evidence="1">Multi-pass membrane protein</topology>
    </subcellularLocation>
</comment>
<evidence type="ECO:0000256" key="6">
    <source>
        <dbReference type="ARBA" id="ARBA00023136"/>
    </source>
</evidence>
<evidence type="ECO:0000256" key="1">
    <source>
        <dbReference type="ARBA" id="ARBA00004651"/>
    </source>
</evidence>
<dbReference type="Pfam" id="PF05977">
    <property type="entry name" value="MFS_3"/>
    <property type="match status" value="1"/>
</dbReference>
<feature type="transmembrane region" description="Helical" evidence="7">
    <location>
        <begin position="353"/>
        <end position="375"/>
    </location>
</feature>
<keyword evidence="4 7" id="KW-0812">Transmembrane</keyword>
<keyword evidence="3" id="KW-1003">Cell membrane</keyword>
<feature type="transmembrane region" description="Helical" evidence="7">
    <location>
        <begin position="286"/>
        <end position="306"/>
    </location>
</feature>
<feature type="transmembrane region" description="Helical" evidence="7">
    <location>
        <begin position="381"/>
        <end position="398"/>
    </location>
</feature>
<organism evidence="8 9">
    <name type="scientific">Ktedonobacter robiniae</name>
    <dbReference type="NCBI Taxonomy" id="2778365"/>
    <lineage>
        <taxon>Bacteria</taxon>
        <taxon>Bacillati</taxon>
        <taxon>Chloroflexota</taxon>
        <taxon>Ktedonobacteria</taxon>
        <taxon>Ktedonobacterales</taxon>
        <taxon>Ktedonobacteraceae</taxon>
        <taxon>Ktedonobacter</taxon>
    </lineage>
</organism>
<keyword evidence="5 7" id="KW-1133">Transmembrane helix</keyword>
<dbReference type="Proteomes" id="UP000654345">
    <property type="component" value="Unassembled WGS sequence"/>
</dbReference>
<dbReference type="PANTHER" id="PTHR23513">
    <property type="entry name" value="INTEGRAL MEMBRANE EFFLUX PROTEIN-RELATED"/>
    <property type="match status" value="1"/>
</dbReference>
<name>A0ABQ3UZB1_9CHLR</name>
<evidence type="ECO:0000256" key="4">
    <source>
        <dbReference type="ARBA" id="ARBA00022692"/>
    </source>
</evidence>
<feature type="transmembrane region" description="Helical" evidence="7">
    <location>
        <begin position="83"/>
        <end position="105"/>
    </location>
</feature>
<proteinExistence type="predicted"/>
<evidence type="ECO:0000256" key="5">
    <source>
        <dbReference type="ARBA" id="ARBA00022989"/>
    </source>
</evidence>
<sequence>MPLNMPKKRAALWRNRDYLLLWSGQGLSSLGDVLQDVPLPLLILALTHSPAQAGIVATLQKLPFPFLSLPAGVLIDRWDRKRVMVICDIGRALATGSVFLAYWLGHLSMPHIYLMALVCGALATFFTLAETASLPNVVSKEHLPTAMGQNYATSIVTGIIGAPLGGLLYALYAALPFLLNALSYLISVLSLSAIRIQFQQVRQTMPRNFRQEIQEGVAWIWQQPLVRFLAFRVSAGNIAYGGSTLILIVLAQNLHASAFEIGIILTIDALGGIAASFLIEPLQRRLSFTHITIGLGWVAALLFPLYALAPNIFLLGLIGALMSFALVIFDVTQLSYRASIIPDNIFGRVTSSIRLLTVGAMSLGAAIAGIMLQLLGPINTVYSFSAYLFVLALLTTLNKDIRQAGSLSETEMTLEEDTQAG</sequence>
<comment type="caution">
    <text evidence="8">The sequence shown here is derived from an EMBL/GenBank/DDBJ whole genome shotgun (WGS) entry which is preliminary data.</text>
</comment>
<feature type="transmembrane region" description="Helical" evidence="7">
    <location>
        <begin position="257"/>
        <end position="279"/>
    </location>
</feature>
<dbReference type="CDD" id="cd06173">
    <property type="entry name" value="MFS_MefA_like"/>
    <property type="match status" value="1"/>
</dbReference>
<feature type="transmembrane region" description="Helical" evidence="7">
    <location>
        <begin position="111"/>
        <end position="129"/>
    </location>
</feature>
<feature type="transmembrane region" description="Helical" evidence="7">
    <location>
        <begin position="312"/>
        <end position="332"/>
    </location>
</feature>
<keyword evidence="2" id="KW-0813">Transport</keyword>
<dbReference type="RefSeq" id="WP_201374323.1">
    <property type="nucleotide sequence ID" value="NZ_BNJG01000002.1"/>
</dbReference>
<dbReference type="EMBL" id="BNJG01000002">
    <property type="protein sequence ID" value="GHO58051.1"/>
    <property type="molecule type" value="Genomic_DNA"/>
</dbReference>
<dbReference type="PANTHER" id="PTHR23513:SF6">
    <property type="entry name" value="MAJOR FACILITATOR SUPERFAMILY ASSOCIATED DOMAIN-CONTAINING PROTEIN"/>
    <property type="match status" value="1"/>
</dbReference>
<feature type="transmembrane region" description="Helical" evidence="7">
    <location>
        <begin position="150"/>
        <end position="171"/>
    </location>
</feature>